<keyword evidence="4 7" id="KW-0808">Transferase</keyword>
<keyword evidence="3 7" id="KW-0328">Glycosyltransferase</keyword>
<dbReference type="Gene3D" id="3.40.50.2000">
    <property type="entry name" value="Glycogen Phosphorylase B"/>
    <property type="match status" value="1"/>
</dbReference>
<comment type="similarity">
    <text evidence="2 7">Belongs to the glycosyltransferase 3 family.</text>
</comment>
<evidence type="ECO:0000256" key="4">
    <source>
        <dbReference type="ARBA" id="ARBA00022679"/>
    </source>
</evidence>
<dbReference type="EMBL" id="SGPL01001141">
    <property type="protein sequence ID" value="THH04548.1"/>
    <property type="molecule type" value="Genomic_DNA"/>
</dbReference>
<evidence type="ECO:0000256" key="2">
    <source>
        <dbReference type="ARBA" id="ARBA00010686"/>
    </source>
</evidence>
<comment type="caution">
    <text evidence="9">The sequence shown here is derived from an EMBL/GenBank/DDBJ whole genome shotgun (WGS) entry which is preliminary data.</text>
</comment>
<dbReference type="GO" id="GO:0005978">
    <property type="term" value="P:glycogen biosynthetic process"/>
    <property type="evidence" value="ECO:0007669"/>
    <property type="project" value="UniProtKB-UniPathway"/>
</dbReference>
<gene>
    <name evidence="9" type="ORF">EW146_g10147</name>
</gene>
<reference evidence="9 10" key="1">
    <citation type="submission" date="2019-02" db="EMBL/GenBank/DDBJ databases">
        <title>Genome sequencing of the rare red list fungi Bondarzewia mesenterica.</title>
        <authorList>
            <person name="Buettner E."/>
            <person name="Kellner H."/>
        </authorList>
    </citation>
    <scope>NUCLEOTIDE SEQUENCE [LARGE SCALE GENOMIC DNA]</scope>
    <source>
        <strain evidence="9 10">DSM 108281</strain>
    </source>
</reference>
<dbReference type="UniPathway" id="UPA00164"/>
<evidence type="ECO:0000256" key="6">
    <source>
        <dbReference type="ARBA" id="ARBA00047345"/>
    </source>
</evidence>
<dbReference type="InterPro" id="IPR008631">
    <property type="entry name" value="Glycogen_synth"/>
</dbReference>
<dbReference type="Pfam" id="PF05693">
    <property type="entry name" value="Glycogen_syn"/>
    <property type="match status" value="1"/>
</dbReference>
<dbReference type="PANTHER" id="PTHR10176">
    <property type="entry name" value="GLYCOGEN SYNTHASE"/>
    <property type="match status" value="1"/>
</dbReference>
<evidence type="ECO:0000256" key="3">
    <source>
        <dbReference type="ARBA" id="ARBA00022676"/>
    </source>
</evidence>
<accession>A0A4S4L1U1</accession>
<keyword evidence="5 7" id="KW-0320">Glycogen biosynthesis</keyword>
<evidence type="ECO:0000256" key="1">
    <source>
        <dbReference type="ARBA" id="ARBA00004964"/>
    </source>
</evidence>
<evidence type="ECO:0000256" key="7">
    <source>
        <dbReference type="RuleBase" id="RU363104"/>
    </source>
</evidence>
<protein>
    <recommendedName>
        <fullName evidence="7">Glycogen [starch] synthase</fullName>
        <ecNumber evidence="7">2.4.1.11</ecNumber>
    </recommendedName>
</protein>
<name>A0A4S4L1U1_9AGAM</name>
<evidence type="ECO:0000256" key="8">
    <source>
        <dbReference type="SAM" id="MobiDB-lite"/>
    </source>
</evidence>
<dbReference type="EC" id="2.4.1.11" evidence="7"/>
<feature type="compositionally biased region" description="Polar residues" evidence="8">
    <location>
        <begin position="23"/>
        <end position="32"/>
    </location>
</feature>
<feature type="region of interest" description="Disordered" evidence="8">
    <location>
        <begin position="16"/>
        <end position="38"/>
    </location>
</feature>
<organism evidence="9 10">
    <name type="scientific">Bondarzewia mesenterica</name>
    <dbReference type="NCBI Taxonomy" id="1095465"/>
    <lineage>
        <taxon>Eukaryota</taxon>
        <taxon>Fungi</taxon>
        <taxon>Dikarya</taxon>
        <taxon>Basidiomycota</taxon>
        <taxon>Agaricomycotina</taxon>
        <taxon>Agaricomycetes</taxon>
        <taxon>Russulales</taxon>
        <taxon>Bondarzewiaceae</taxon>
        <taxon>Bondarzewia</taxon>
    </lineage>
</organism>
<proteinExistence type="inferred from homology"/>
<dbReference type="AlphaFoldDB" id="A0A4S4L1U1"/>
<feature type="region of interest" description="Disordered" evidence="8">
    <location>
        <begin position="208"/>
        <end position="228"/>
    </location>
</feature>
<keyword evidence="10" id="KW-1185">Reference proteome</keyword>
<evidence type="ECO:0000256" key="5">
    <source>
        <dbReference type="ARBA" id="ARBA00023056"/>
    </source>
</evidence>
<evidence type="ECO:0000313" key="9">
    <source>
        <dbReference type="EMBL" id="THH04548.1"/>
    </source>
</evidence>
<sequence>ASNDSFSYPPEHSVLQAHFRSKVPQSQTSRPLSSADEAGPVLKKLRSSGAHQRAGEVSTKASKLPTLMAAVAADDARLKKACARPALTLSNFFSSSAGHHQQSAMTSSRNVTAVGGAGKLDRETSLTIRRSAWLMTGGNDTNDLILNQIRCVKLFNNSYDHVKDIFCPDFLSSNGPVLSLDYEEFHVPDPIALKPPLAHRIGHLHPQRAHANGNRNGNRGSTMAPPSQQLHYDHHPHANHVSGGFEIPAPPPAHPASAPSLQSSHVQAFHLVSPLPDKLLTAACPSIPITLFPLFLACPRRASDAADCVEILAGVKAVANTCMDLGRGVSTGCMYCGR</sequence>
<feature type="non-terminal residue" evidence="9">
    <location>
        <position position="1"/>
    </location>
</feature>
<comment type="catalytic activity">
    <reaction evidence="6">
        <text>[(1-&gt;4)-alpha-D-glucosyl](n) + UDP-alpha-D-glucose = [(1-&gt;4)-alpha-D-glucosyl](n+1) + UDP + H(+)</text>
        <dbReference type="Rhea" id="RHEA:18549"/>
        <dbReference type="Rhea" id="RHEA-COMP:9584"/>
        <dbReference type="Rhea" id="RHEA-COMP:9587"/>
        <dbReference type="ChEBI" id="CHEBI:15378"/>
        <dbReference type="ChEBI" id="CHEBI:15444"/>
        <dbReference type="ChEBI" id="CHEBI:58223"/>
        <dbReference type="ChEBI" id="CHEBI:58885"/>
        <dbReference type="EC" id="2.4.1.11"/>
    </reaction>
    <physiologicalReaction direction="left-to-right" evidence="6">
        <dbReference type="Rhea" id="RHEA:18550"/>
    </physiologicalReaction>
</comment>
<dbReference type="PANTHER" id="PTHR10176:SF3">
    <property type="entry name" value="GLYCOGEN [STARCH] SYNTHASE"/>
    <property type="match status" value="1"/>
</dbReference>
<evidence type="ECO:0000313" key="10">
    <source>
        <dbReference type="Proteomes" id="UP000310158"/>
    </source>
</evidence>
<comment type="pathway">
    <text evidence="1 7">Glycan biosynthesis; glycogen biosynthesis.</text>
</comment>
<comment type="function">
    <text evidence="7">Transfers the glycosyl residue from UDP-Glc to the non-reducing end of alpha-1,4-glucan.</text>
</comment>
<dbReference type="Proteomes" id="UP000310158">
    <property type="component" value="Unassembled WGS sequence"/>
</dbReference>
<dbReference type="GO" id="GO:0005737">
    <property type="term" value="C:cytoplasm"/>
    <property type="evidence" value="ECO:0007669"/>
    <property type="project" value="TreeGrafter"/>
</dbReference>
<dbReference type="GO" id="GO:0004373">
    <property type="term" value="F:alpha-1,4-glucan glucosyltransferase (UDP-glucose donor) activity"/>
    <property type="evidence" value="ECO:0007669"/>
    <property type="project" value="UniProtKB-EC"/>
</dbReference>